<dbReference type="SUPFAM" id="SSF56281">
    <property type="entry name" value="Metallo-hydrolase/oxidoreductase"/>
    <property type="match status" value="1"/>
</dbReference>
<dbReference type="AlphaFoldDB" id="A0A381SDE9"/>
<sequence>MKFKVFHIVVILCFVAKSTFIHSTEQGSNEALENAISGLGGALALSQLEGYKIVSERDEYIMGQGAEPGKGMMLLAAPSTIVAHKLDNKSIRVDLITTLAAREGGYLTREINTLLLGDAGYLSEDDAMGIVKERDKVLSPDKAAANIKTERLLNPHLLIREVLNDPSLLLEQKIQTNTERGWRYHQDEVMPVTIDRIRQTGLRTLIATQEWENEASKKIFYPKMINKTIINPEWFNDWKSNTLIDEEKFYQFSLRDKVYPITFFVNKKTGLIEKLSTMEWDVVYGDIEIEVKFDDWNMDNKIPFPMTVRMSQGGAPRWEIRRKSIELNPDYSPDYFNPPKQLTYVHDEVSAKRGWEVSQTMRMFTLSVAYRPELNAFELDDGVHYLSALPIDGIYTMVVEQENGIVVVEPGMNDLKGEEIIKWIQQNIPGKPITHIIPTHHHNDHGAGIRPYVAEGAALVAHQTAVDFYRAQINRPKSSVVIDALDREFERGSATVIGVPSEDFYTIDDTDRPVVVYPVLNGHVEDMVIILVGNKNFLYAGDLYVSGIARDKRSGTKRGPNVVPYHSAISLNETIMKFNIPKGPLLGSHDKEPVSYQDLIDYITD</sequence>
<dbReference type="InterPro" id="IPR036866">
    <property type="entry name" value="RibonucZ/Hydroxyglut_hydro"/>
</dbReference>
<dbReference type="Gene3D" id="3.60.15.10">
    <property type="entry name" value="Ribonuclease Z/Hydroxyacylglutathione hydrolase-like"/>
    <property type="match status" value="1"/>
</dbReference>
<gene>
    <name evidence="2" type="ORF">METZ01_LOCUS52007</name>
</gene>
<dbReference type="EMBL" id="UINC01002674">
    <property type="protein sequence ID" value="SUZ99153.1"/>
    <property type="molecule type" value="Genomic_DNA"/>
</dbReference>
<accession>A0A381SDE9</accession>
<name>A0A381SDE9_9ZZZZ</name>
<evidence type="ECO:0000259" key="1">
    <source>
        <dbReference type="SMART" id="SM00849"/>
    </source>
</evidence>
<evidence type="ECO:0000313" key="2">
    <source>
        <dbReference type="EMBL" id="SUZ99153.1"/>
    </source>
</evidence>
<dbReference type="InterPro" id="IPR050855">
    <property type="entry name" value="NDM-1-like"/>
</dbReference>
<dbReference type="PANTHER" id="PTHR42951:SF4">
    <property type="entry name" value="ACYL-COENZYME A THIOESTERASE MBLAC2"/>
    <property type="match status" value="1"/>
</dbReference>
<dbReference type="InterPro" id="IPR001279">
    <property type="entry name" value="Metallo-B-lactamas"/>
</dbReference>
<protein>
    <recommendedName>
        <fullName evidence="1">Metallo-beta-lactamase domain-containing protein</fullName>
    </recommendedName>
</protein>
<proteinExistence type="predicted"/>
<feature type="domain" description="Metallo-beta-lactamase" evidence="1">
    <location>
        <begin position="393"/>
        <end position="589"/>
    </location>
</feature>
<dbReference type="SMART" id="SM00849">
    <property type="entry name" value="Lactamase_B"/>
    <property type="match status" value="1"/>
</dbReference>
<reference evidence="2" key="1">
    <citation type="submission" date="2018-05" db="EMBL/GenBank/DDBJ databases">
        <authorList>
            <person name="Lanie J.A."/>
            <person name="Ng W.-L."/>
            <person name="Kazmierczak K.M."/>
            <person name="Andrzejewski T.M."/>
            <person name="Davidsen T.M."/>
            <person name="Wayne K.J."/>
            <person name="Tettelin H."/>
            <person name="Glass J.I."/>
            <person name="Rusch D."/>
            <person name="Podicherti R."/>
            <person name="Tsui H.-C.T."/>
            <person name="Winkler M.E."/>
        </authorList>
    </citation>
    <scope>NUCLEOTIDE SEQUENCE</scope>
</reference>
<organism evidence="2">
    <name type="scientific">marine metagenome</name>
    <dbReference type="NCBI Taxonomy" id="408172"/>
    <lineage>
        <taxon>unclassified sequences</taxon>
        <taxon>metagenomes</taxon>
        <taxon>ecological metagenomes</taxon>
    </lineage>
</organism>
<dbReference type="Pfam" id="PF00753">
    <property type="entry name" value="Lactamase_B"/>
    <property type="match status" value="1"/>
</dbReference>
<dbReference type="PANTHER" id="PTHR42951">
    <property type="entry name" value="METALLO-BETA-LACTAMASE DOMAIN-CONTAINING"/>
    <property type="match status" value="1"/>
</dbReference>